<evidence type="ECO:0000313" key="3">
    <source>
        <dbReference type="Proteomes" id="UP000835052"/>
    </source>
</evidence>
<dbReference type="OrthoDB" id="5850739at2759"/>
<proteinExistence type="predicted"/>
<sequence>MRWFLLTLCLASSTLAWNCGIGKVSNLLSFAIAFPSQDLTAVNRCCQEHDDLIESCSRDEADHSFCKCLGNSEHWYVRTVVKPLFCISVNLYTKFNDWYNGNTVYLVNDCFHPKKFGYRNDW</sequence>
<organism evidence="2 3">
    <name type="scientific">Caenorhabditis auriculariae</name>
    <dbReference type="NCBI Taxonomy" id="2777116"/>
    <lineage>
        <taxon>Eukaryota</taxon>
        <taxon>Metazoa</taxon>
        <taxon>Ecdysozoa</taxon>
        <taxon>Nematoda</taxon>
        <taxon>Chromadorea</taxon>
        <taxon>Rhabditida</taxon>
        <taxon>Rhabditina</taxon>
        <taxon>Rhabditomorpha</taxon>
        <taxon>Rhabditoidea</taxon>
        <taxon>Rhabditidae</taxon>
        <taxon>Peloderinae</taxon>
        <taxon>Caenorhabditis</taxon>
    </lineage>
</organism>
<name>A0A8S1HCX7_9PELO</name>
<evidence type="ECO:0000313" key="2">
    <source>
        <dbReference type="EMBL" id="CAD6193077.1"/>
    </source>
</evidence>
<reference evidence="2" key="1">
    <citation type="submission" date="2020-10" db="EMBL/GenBank/DDBJ databases">
        <authorList>
            <person name="Kikuchi T."/>
        </authorList>
    </citation>
    <scope>NUCLEOTIDE SEQUENCE</scope>
    <source>
        <strain evidence="2">NKZ352</strain>
    </source>
</reference>
<accession>A0A8S1HCX7</accession>
<protein>
    <recommendedName>
        <fullName evidence="4">Domain of unknown function DB domain-containing protein</fullName>
    </recommendedName>
</protein>
<gene>
    <name evidence="2" type="ORF">CAUJ_LOCUS8996</name>
</gene>
<feature type="signal peptide" evidence="1">
    <location>
        <begin position="1"/>
        <end position="16"/>
    </location>
</feature>
<evidence type="ECO:0008006" key="4">
    <source>
        <dbReference type="Google" id="ProtNLM"/>
    </source>
</evidence>
<dbReference type="Proteomes" id="UP000835052">
    <property type="component" value="Unassembled WGS sequence"/>
</dbReference>
<dbReference type="EMBL" id="CAJGYM010000032">
    <property type="protein sequence ID" value="CAD6193077.1"/>
    <property type="molecule type" value="Genomic_DNA"/>
</dbReference>
<comment type="caution">
    <text evidence="2">The sequence shown here is derived from an EMBL/GenBank/DDBJ whole genome shotgun (WGS) entry which is preliminary data.</text>
</comment>
<dbReference type="AlphaFoldDB" id="A0A8S1HCX7"/>
<keyword evidence="1" id="KW-0732">Signal</keyword>
<evidence type="ECO:0000256" key="1">
    <source>
        <dbReference type="SAM" id="SignalP"/>
    </source>
</evidence>
<keyword evidence="3" id="KW-1185">Reference proteome</keyword>
<feature type="chain" id="PRO_5035718187" description="Domain of unknown function DB domain-containing protein" evidence="1">
    <location>
        <begin position="17"/>
        <end position="122"/>
    </location>
</feature>